<evidence type="ECO:0000256" key="1">
    <source>
        <dbReference type="ARBA" id="ARBA00004613"/>
    </source>
</evidence>
<dbReference type="CDD" id="cd22270">
    <property type="entry name" value="DPBB_kiwellin-like"/>
    <property type="match status" value="1"/>
</dbReference>
<dbReference type="AlphaFoldDB" id="A0A0E0BBH8"/>
<feature type="region of interest" description="Disordered" evidence="5">
    <location>
        <begin position="186"/>
        <end position="209"/>
    </location>
</feature>
<dbReference type="Gramene" id="OGLUM10G12540.1">
    <property type="protein sequence ID" value="OGLUM10G12540.1"/>
    <property type="gene ID" value="OGLUM10G12540"/>
</dbReference>
<evidence type="ECO:0000256" key="2">
    <source>
        <dbReference type="ARBA" id="ARBA00005592"/>
    </source>
</evidence>
<comment type="similarity">
    <text evidence="2">Belongs to the kiwellin family.</text>
</comment>
<evidence type="ECO:0000256" key="3">
    <source>
        <dbReference type="ARBA" id="ARBA00022525"/>
    </source>
</evidence>
<dbReference type="GO" id="GO:0005576">
    <property type="term" value="C:extracellular region"/>
    <property type="evidence" value="ECO:0007669"/>
    <property type="project" value="UniProtKB-SubCell"/>
</dbReference>
<keyword evidence="7" id="KW-1185">Reference proteome</keyword>
<dbReference type="EnsemblPlants" id="OGLUM10G12540.1">
    <property type="protein sequence ID" value="OGLUM10G12540.1"/>
    <property type="gene ID" value="OGLUM10G12540"/>
</dbReference>
<keyword evidence="3" id="KW-0964">Secreted</keyword>
<reference evidence="6" key="2">
    <citation type="submission" date="2018-05" db="EMBL/GenBank/DDBJ databases">
        <title>OgluRS3 (Oryza glumaepatula Reference Sequence Version 3).</title>
        <authorList>
            <person name="Zhang J."/>
            <person name="Kudrna D."/>
            <person name="Lee S."/>
            <person name="Talag J."/>
            <person name="Welchert J."/>
            <person name="Wing R.A."/>
        </authorList>
    </citation>
    <scope>NUCLEOTIDE SEQUENCE [LARGE SCALE GENOMIC DNA]</scope>
</reference>
<evidence type="ECO:0000313" key="7">
    <source>
        <dbReference type="Proteomes" id="UP000026961"/>
    </source>
</evidence>
<dbReference type="Proteomes" id="UP000026961">
    <property type="component" value="Chromosome 10"/>
</dbReference>
<dbReference type="eggNOG" id="ENOG502RXVH">
    <property type="taxonomic scope" value="Eukaryota"/>
</dbReference>
<comment type="subcellular location">
    <subcellularLocation>
        <location evidence="1">Secreted</location>
    </subcellularLocation>
</comment>
<dbReference type="InterPro" id="IPR036908">
    <property type="entry name" value="RlpA-like_sf"/>
</dbReference>
<evidence type="ECO:0000256" key="4">
    <source>
        <dbReference type="ARBA" id="ARBA00022729"/>
    </source>
</evidence>
<protein>
    <recommendedName>
        <fullName evidence="8">Ripening-related protein 4</fullName>
    </recommendedName>
</protein>
<feature type="region of interest" description="Disordered" evidence="5">
    <location>
        <begin position="55"/>
        <end position="76"/>
    </location>
</feature>
<proteinExistence type="inferred from homology"/>
<dbReference type="PANTHER" id="PTHR33191">
    <property type="entry name" value="RIPENING-RELATED PROTEIN 2-RELATED"/>
    <property type="match status" value="1"/>
</dbReference>
<dbReference type="HOGENOM" id="CLU_047639_4_2_1"/>
<reference evidence="6" key="1">
    <citation type="submission" date="2015-04" db="UniProtKB">
        <authorList>
            <consortium name="EnsemblPlants"/>
        </authorList>
    </citation>
    <scope>IDENTIFICATION</scope>
</reference>
<keyword evidence="4" id="KW-0732">Signal</keyword>
<accession>A0A0E0BBH8</accession>
<evidence type="ECO:0000313" key="6">
    <source>
        <dbReference type="EnsemblPlants" id="OGLUM10G12540.1"/>
    </source>
</evidence>
<dbReference type="Gene3D" id="2.40.40.10">
    <property type="entry name" value="RlpA-like domain"/>
    <property type="match status" value="1"/>
</dbReference>
<dbReference type="Pfam" id="PF24300">
    <property type="entry name" value="KWL1"/>
    <property type="match status" value="1"/>
</dbReference>
<dbReference type="STRING" id="40148.A0A0E0BBH8"/>
<sequence length="209" mass="22555">MSLLSTSPIIHGASDDAAASCHASGYVYFHGNETRCPKGSHDCCVAGERYPRFRCSPPDDAGDPDAEGVRPRRGDGGAPTSCDMLFHRNTQLVVALSSGWLRLGGARRCNRRIRVFTGAASGRSVVVKVVDECDSVNGCREEHGFAPPCRNNAVGGSPAVWKKLGLNASVGEFEVVWSDAWRTPKSKSKHKFIKKTEDNKVAQQRAVSP</sequence>
<name>A0A0E0BBH8_9ORYZ</name>
<dbReference type="SUPFAM" id="SSF50685">
    <property type="entry name" value="Barwin-like endoglucanases"/>
    <property type="match status" value="1"/>
</dbReference>
<dbReference type="InterPro" id="IPR039271">
    <property type="entry name" value="Kiwellin-like"/>
</dbReference>
<dbReference type="PANTHER" id="PTHR33191:SF71">
    <property type="entry name" value="RIPENING-RELATED PROTEIN 4-RELATED"/>
    <property type="match status" value="1"/>
</dbReference>
<evidence type="ECO:0000256" key="5">
    <source>
        <dbReference type="SAM" id="MobiDB-lite"/>
    </source>
</evidence>
<evidence type="ECO:0008006" key="8">
    <source>
        <dbReference type="Google" id="ProtNLM"/>
    </source>
</evidence>
<organism evidence="6">
    <name type="scientific">Oryza glumipatula</name>
    <dbReference type="NCBI Taxonomy" id="40148"/>
    <lineage>
        <taxon>Eukaryota</taxon>
        <taxon>Viridiplantae</taxon>
        <taxon>Streptophyta</taxon>
        <taxon>Embryophyta</taxon>
        <taxon>Tracheophyta</taxon>
        <taxon>Spermatophyta</taxon>
        <taxon>Magnoliopsida</taxon>
        <taxon>Liliopsida</taxon>
        <taxon>Poales</taxon>
        <taxon>Poaceae</taxon>
        <taxon>BOP clade</taxon>
        <taxon>Oryzoideae</taxon>
        <taxon>Oryzeae</taxon>
        <taxon>Oryzinae</taxon>
        <taxon>Oryza</taxon>
    </lineage>
</organism>